<keyword evidence="6 7" id="KW-0472">Membrane</keyword>
<proteinExistence type="predicted"/>
<dbReference type="InterPro" id="IPR010290">
    <property type="entry name" value="TM_effector"/>
</dbReference>
<dbReference type="PROSITE" id="PS50850">
    <property type="entry name" value="MFS"/>
    <property type="match status" value="1"/>
</dbReference>
<dbReference type="CDD" id="cd06173">
    <property type="entry name" value="MFS_MefA_like"/>
    <property type="match status" value="1"/>
</dbReference>
<evidence type="ECO:0000313" key="10">
    <source>
        <dbReference type="Proteomes" id="UP000217103"/>
    </source>
</evidence>
<feature type="transmembrane region" description="Helical" evidence="7">
    <location>
        <begin position="50"/>
        <end position="74"/>
    </location>
</feature>
<dbReference type="InterPro" id="IPR036259">
    <property type="entry name" value="MFS_trans_sf"/>
</dbReference>
<evidence type="ECO:0000256" key="2">
    <source>
        <dbReference type="ARBA" id="ARBA00022448"/>
    </source>
</evidence>
<feature type="transmembrane region" description="Helical" evidence="7">
    <location>
        <begin position="376"/>
        <end position="397"/>
    </location>
</feature>
<sequence>MGRFVIDVSPLRVGRDFRFVFTARLVSLIGIGVTGVALAIQVFGLTGSSLHVAMVNAALGGPLLVGTLAGGVLADRLDRRLLMIWSRTGAGLGFTALAANAFLPEPRLWAVYGCAALIGLADGLSETALMAATPALAGRDRLAAAEALTSITTQLGTVAGPSLGGLLIAGPGLGACYAFTAATTAVTVGLLCLIRRLRPEGGERHRPVRSIIEGLSFVRRNRLIAGLILIDLSGTLFAMPYAVFPELAAERFGGGAEAVGLLYSAPAAGALLAALTSGWIGRVRRPGPVLAGAVILWGLAMTGFGLSGALPVALAFLAASGVGQIVSEVVAGALLQGNTPDHMLGRVSSLWLTEATVGPAAGGVLAGWLARLFTPGAAVVIGGVACMAGAVCVIWAVPALRRARTLAGAAAVDAAPGRAAEAARK</sequence>
<protein>
    <submittedName>
        <fullName evidence="9">MFS transporter, ENTS family, enterobactin (Siderophore) exporter</fullName>
    </submittedName>
</protein>
<feature type="transmembrane region" description="Helical" evidence="7">
    <location>
        <begin position="81"/>
        <end position="103"/>
    </location>
</feature>
<feature type="transmembrane region" description="Helical" evidence="7">
    <location>
        <begin position="263"/>
        <end position="281"/>
    </location>
</feature>
<dbReference type="Gene3D" id="1.20.1250.20">
    <property type="entry name" value="MFS general substrate transporter like domains"/>
    <property type="match status" value="2"/>
</dbReference>
<dbReference type="STRING" id="35622.SAMN04489764_4677"/>
<dbReference type="PANTHER" id="PTHR23513">
    <property type="entry name" value="INTEGRAL MEMBRANE EFFLUX PROTEIN-RELATED"/>
    <property type="match status" value="1"/>
</dbReference>
<keyword evidence="5 7" id="KW-1133">Transmembrane helix</keyword>
<dbReference type="NCBIfam" id="NF007792">
    <property type="entry name" value="PRK10489.1"/>
    <property type="match status" value="1"/>
</dbReference>
<reference evidence="9 10" key="1">
    <citation type="submission" date="2016-10" db="EMBL/GenBank/DDBJ databases">
        <authorList>
            <person name="de Groot N.N."/>
        </authorList>
    </citation>
    <scope>NUCLEOTIDE SEQUENCE [LARGE SCALE GENOMIC DNA]</scope>
    <source>
        <strain evidence="9 10">DSM 43794</strain>
    </source>
</reference>
<dbReference type="EMBL" id="FNKK01000002">
    <property type="protein sequence ID" value="SDR27393.1"/>
    <property type="molecule type" value="Genomic_DNA"/>
</dbReference>
<feature type="transmembrane region" description="Helical" evidence="7">
    <location>
        <begin position="347"/>
        <end position="370"/>
    </location>
</feature>
<keyword evidence="3" id="KW-1003">Cell membrane</keyword>
<dbReference type="GO" id="GO:0022857">
    <property type="term" value="F:transmembrane transporter activity"/>
    <property type="evidence" value="ECO:0007669"/>
    <property type="project" value="InterPro"/>
</dbReference>
<evidence type="ECO:0000256" key="3">
    <source>
        <dbReference type="ARBA" id="ARBA00022475"/>
    </source>
</evidence>
<keyword evidence="4 7" id="KW-0812">Transmembrane</keyword>
<accession>A0A1H1HPS8</accession>
<dbReference type="Proteomes" id="UP000217103">
    <property type="component" value="Unassembled WGS sequence"/>
</dbReference>
<name>A0A1H1HPS8_9ACTN</name>
<evidence type="ECO:0000256" key="4">
    <source>
        <dbReference type="ARBA" id="ARBA00022692"/>
    </source>
</evidence>
<dbReference type="AlphaFoldDB" id="A0A1H1HPS8"/>
<dbReference type="OrthoDB" id="5494559at2"/>
<dbReference type="InterPro" id="IPR020846">
    <property type="entry name" value="MFS_dom"/>
</dbReference>
<dbReference type="GO" id="GO:0005886">
    <property type="term" value="C:plasma membrane"/>
    <property type="evidence" value="ECO:0007669"/>
    <property type="project" value="UniProtKB-SubCell"/>
</dbReference>
<dbReference type="Pfam" id="PF05977">
    <property type="entry name" value="MFS_3"/>
    <property type="match status" value="1"/>
</dbReference>
<feature type="transmembrane region" description="Helical" evidence="7">
    <location>
        <begin position="223"/>
        <end position="243"/>
    </location>
</feature>
<evidence type="ECO:0000313" key="9">
    <source>
        <dbReference type="EMBL" id="SDR27393.1"/>
    </source>
</evidence>
<keyword evidence="2" id="KW-0813">Transport</keyword>
<comment type="subcellular location">
    <subcellularLocation>
        <location evidence="1">Cell inner membrane</location>
        <topology evidence="1">Multi-pass membrane protein</topology>
    </subcellularLocation>
</comment>
<dbReference type="SUPFAM" id="SSF103473">
    <property type="entry name" value="MFS general substrate transporter"/>
    <property type="match status" value="1"/>
</dbReference>
<organism evidence="9 10">
    <name type="scientific">Thermostaphylospora chromogena</name>
    <dbReference type="NCBI Taxonomy" id="35622"/>
    <lineage>
        <taxon>Bacteria</taxon>
        <taxon>Bacillati</taxon>
        <taxon>Actinomycetota</taxon>
        <taxon>Actinomycetes</taxon>
        <taxon>Streptosporangiales</taxon>
        <taxon>Thermomonosporaceae</taxon>
        <taxon>Thermostaphylospora</taxon>
    </lineage>
</organism>
<feature type="transmembrane region" description="Helical" evidence="7">
    <location>
        <begin position="312"/>
        <end position="335"/>
    </location>
</feature>
<evidence type="ECO:0000259" key="8">
    <source>
        <dbReference type="PROSITE" id="PS50850"/>
    </source>
</evidence>
<feature type="transmembrane region" description="Helical" evidence="7">
    <location>
        <begin position="288"/>
        <end position="306"/>
    </location>
</feature>
<evidence type="ECO:0000256" key="5">
    <source>
        <dbReference type="ARBA" id="ARBA00022989"/>
    </source>
</evidence>
<dbReference type="RefSeq" id="WP_093262007.1">
    <property type="nucleotide sequence ID" value="NZ_FNKK01000002.1"/>
</dbReference>
<keyword evidence="10" id="KW-1185">Reference proteome</keyword>
<feature type="transmembrane region" description="Helical" evidence="7">
    <location>
        <begin position="172"/>
        <end position="194"/>
    </location>
</feature>
<feature type="domain" description="Major facilitator superfamily (MFS) profile" evidence="8">
    <location>
        <begin position="1"/>
        <end position="201"/>
    </location>
</feature>
<dbReference type="PANTHER" id="PTHR23513:SF9">
    <property type="entry name" value="ENTEROBACTIN EXPORTER ENTS"/>
    <property type="match status" value="1"/>
</dbReference>
<evidence type="ECO:0000256" key="1">
    <source>
        <dbReference type="ARBA" id="ARBA00004429"/>
    </source>
</evidence>
<evidence type="ECO:0000256" key="6">
    <source>
        <dbReference type="ARBA" id="ARBA00023136"/>
    </source>
</evidence>
<evidence type="ECO:0000256" key="7">
    <source>
        <dbReference type="SAM" id="Phobius"/>
    </source>
</evidence>
<feature type="transmembrane region" description="Helical" evidence="7">
    <location>
        <begin position="21"/>
        <end position="44"/>
    </location>
</feature>
<gene>
    <name evidence="9" type="ORF">SAMN04489764_4677</name>
</gene>